<dbReference type="SUPFAM" id="SSF103025">
    <property type="entry name" value="Folate-binding domain"/>
    <property type="match status" value="1"/>
</dbReference>
<accession>A0ABY3ZCA7</accession>
<dbReference type="Gene3D" id="2.40.30.110">
    <property type="entry name" value="Aminomethyltransferase beta-barrel domains"/>
    <property type="match status" value="1"/>
</dbReference>
<dbReference type="Proteomes" id="UP000829494">
    <property type="component" value="Chromosome"/>
</dbReference>
<evidence type="ECO:0000259" key="5">
    <source>
        <dbReference type="Pfam" id="PF16350"/>
    </source>
</evidence>
<feature type="domain" description="Aminomethyltransferase C-terminal" evidence="4">
    <location>
        <begin position="731"/>
        <end position="810"/>
    </location>
</feature>
<dbReference type="Pfam" id="PF08669">
    <property type="entry name" value="GCV_T_C"/>
    <property type="match status" value="1"/>
</dbReference>
<dbReference type="SUPFAM" id="SSF101790">
    <property type="entry name" value="Aminomethyltransferase beta-barrel domain"/>
    <property type="match status" value="1"/>
</dbReference>
<evidence type="ECO:0000259" key="4">
    <source>
        <dbReference type="Pfam" id="PF08669"/>
    </source>
</evidence>
<dbReference type="PANTHER" id="PTHR43757:SF2">
    <property type="entry name" value="AMINOMETHYLTRANSFERASE, MITOCHONDRIAL"/>
    <property type="match status" value="1"/>
</dbReference>
<dbReference type="Gene3D" id="3.30.9.10">
    <property type="entry name" value="D-Amino Acid Oxidase, subunit A, domain 2"/>
    <property type="match status" value="1"/>
</dbReference>
<dbReference type="EC" id="1.5.3.19" evidence="6"/>
<name>A0ABY3ZCA7_STRRM</name>
<evidence type="ECO:0000313" key="7">
    <source>
        <dbReference type="Proteomes" id="UP000829494"/>
    </source>
</evidence>
<dbReference type="Pfam" id="PF16350">
    <property type="entry name" value="FAO_M"/>
    <property type="match status" value="1"/>
</dbReference>
<keyword evidence="7" id="KW-1185">Reference proteome</keyword>
<organism evidence="6 7">
    <name type="scientific">Streptomyces rimosus subsp. rimosus</name>
    <dbReference type="NCBI Taxonomy" id="132474"/>
    <lineage>
        <taxon>Bacteria</taxon>
        <taxon>Bacillati</taxon>
        <taxon>Actinomycetota</taxon>
        <taxon>Actinomycetes</taxon>
        <taxon>Kitasatosporales</taxon>
        <taxon>Streptomycetaceae</taxon>
        <taxon>Streptomyces</taxon>
    </lineage>
</organism>
<dbReference type="Gene3D" id="3.50.50.60">
    <property type="entry name" value="FAD/NAD(P)-binding domain"/>
    <property type="match status" value="1"/>
</dbReference>
<dbReference type="EMBL" id="CP094298">
    <property type="protein sequence ID" value="UNZ07510.1"/>
    <property type="molecule type" value="Genomic_DNA"/>
</dbReference>
<dbReference type="GeneID" id="66853347"/>
<evidence type="ECO:0000259" key="2">
    <source>
        <dbReference type="Pfam" id="PF01266"/>
    </source>
</evidence>
<dbReference type="InterPro" id="IPR006076">
    <property type="entry name" value="FAD-dep_OxRdtase"/>
</dbReference>
<dbReference type="InterPro" id="IPR029043">
    <property type="entry name" value="GcvT/YgfZ_C"/>
</dbReference>
<protein>
    <submittedName>
        <fullName evidence="6">4-methylaminobutanoate oxidase (Formaldehyde-forming)</fullName>
        <ecNumber evidence="6">1.5.3.19</ecNumber>
    </submittedName>
</protein>
<feature type="domain" description="FAD dependent oxidoreductase central" evidence="5">
    <location>
        <begin position="378"/>
        <end position="433"/>
    </location>
</feature>
<dbReference type="SUPFAM" id="SSF51905">
    <property type="entry name" value="FAD/NAD(P)-binding domain"/>
    <property type="match status" value="1"/>
</dbReference>
<comment type="similarity">
    <text evidence="1">Belongs to the GcvT family.</text>
</comment>
<dbReference type="InterPro" id="IPR006222">
    <property type="entry name" value="GCVT_N"/>
</dbReference>
<reference evidence="6 7" key="1">
    <citation type="submission" date="2022-03" db="EMBL/GenBank/DDBJ databases">
        <title>Complete genome of Streptomyces rimosus ssp. rimosus R7 (=ATCC 10970).</title>
        <authorList>
            <person name="Beganovic S."/>
            <person name="Ruckert C."/>
            <person name="Busche T."/>
            <person name="Kalinowski J."/>
            <person name="Wittmann C."/>
        </authorList>
    </citation>
    <scope>NUCLEOTIDE SEQUENCE [LARGE SCALE GENOMIC DNA]</scope>
    <source>
        <strain evidence="6 7">R7</strain>
    </source>
</reference>
<evidence type="ECO:0000256" key="1">
    <source>
        <dbReference type="ARBA" id="ARBA00008609"/>
    </source>
</evidence>
<dbReference type="InterPro" id="IPR013977">
    <property type="entry name" value="GcvT_C"/>
</dbReference>
<dbReference type="InterPro" id="IPR036188">
    <property type="entry name" value="FAD/NAD-bd_sf"/>
</dbReference>
<dbReference type="GO" id="GO:0102317">
    <property type="term" value="F:4-methylaminobutyrate oxidase (demethylating) activity"/>
    <property type="evidence" value="ECO:0007669"/>
    <property type="project" value="UniProtKB-EC"/>
</dbReference>
<dbReference type="Gene3D" id="3.30.1360.120">
    <property type="entry name" value="Probable tRNA modification gtpase trme, domain 1"/>
    <property type="match status" value="1"/>
</dbReference>
<dbReference type="RefSeq" id="WP_003985861.1">
    <property type="nucleotide sequence ID" value="NZ_CP043497.1"/>
</dbReference>
<gene>
    <name evidence="6" type="primary">mlr2</name>
    <name evidence="6" type="ORF">SRIMR7_35680</name>
</gene>
<dbReference type="Gene3D" id="3.30.70.1400">
    <property type="entry name" value="Aminomethyltransferase beta-barrel domains"/>
    <property type="match status" value="1"/>
</dbReference>
<feature type="domain" description="FAD dependent oxidoreductase" evidence="2">
    <location>
        <begin position="11"/>
        <end position="375"/>
    </location>
</feature>
<proteinExistence type="inferred from homology"/>
<evidence type="ECO:0000313" key="6">
    <source>
        <dbReference type="EMBL" id="UNZ07510.1"/>
    </source>
</evidence>
<dbReference type="InterPro" id="IPR027266">
    <property type="entry name" value="TrmE/GcvT-like"/>
</dbReference>
<dbReference type="Pfam" id="PF01266">
    <property type="entry name" value="DAO"/>
    <property type="match status" value="1"/>
</dbReference>
<dbReference type="Pfam" id="PF01571">
    <property type="entry name" value="GCV_T"/>
    <property type="match status" value="1"/>
</dbReference>
<dbReference type="InterPro" id="IPR032503">
    <property type="entry name" value="FAO_M"/>
</dbReference>
<feature type="domain" description="GCVT N-terminal" evidence="3">
    <location>
        <begin position="435"/>
        <end position="712"/>
    </location>
</feature>
<dbReference type="SUPFAM" id="SSF54373">
    <property type="entry name" value="FAD-linked reductases, C-terminal domain"/>
    <property type="match status" value="1"/>
</dbReference>
<sequence length="818" mass="88767">MTGAGGPARRRIVIIGAGIVGCALADELTARGALDVTVLEQGPLHAPGGSTSHAPGLVFRTNASKTLSDFATYTVEKFTALTEDGRPCFDAVGGLELAATEEQWAELHRKAGLAASWGIEGELVDARRCARLWPMLDAAKVLGGFHTPGDGLARALPAARAQTARARTRGARFLERHTVTGIEREADRVTAVVTDRGAFPADVVISAAGFWGPVIGTMAGVSVPLLPLAHQYAQTSVLAGPDGRRPILRFQERDLYFREHGEASADGTGRIGIGSYAHRPLPVDPAAVPAFDDAPVMPSSLPFTSDDFAPSWEDSRRLLPALREARIEEGFNGVFSFTPDGMPLLGEVPGLRGFWLAEAVWVTHSAGVAKAVAEWLTEGRTATDVHECAVSRFEEAQLSPAYVAERGKQQFAEVYDVIHPLQPLRRPRPLRVSPFHERQRELGAYFLEGAGWERPQWYEANAPLMDGLALPERDAWSARHWSPIAVAEAHATRERVALYDMTPLRRLEVSGPGALDFLQHLTTNQLAKKPGSVTYTLMLDDAGGIRSDLTVARLAADRFQVGVNSGMDLDHLTRHAPDGVRVRDLTPGTCCIGVWGPRARDLVQPLTRTDFGHRAFGYFKARQAFIGEVPVTALRLSYVGELGWELYTSADLGLRLWDTLWAAGQRYGVIAAGRGAFDSLRLEKGYRAWGKDMTTEHDPYEAGLGWAVRRDKGDFVGRAALERRSADTARRRLVCLTLDDPAAVVLGKEPVFVDGVPAGYVTSAAYGCSVGRTVAYAWLPPRAAVPGTAVHIEYFGEKAAATVATEPLFDPAMERIRR</sequence>
<dbReference type="PANTHER" id="PTHR43757">
    <property type="entry name" value="AMINOMETHYLTRANSFERASE"/>
    <property type="match status" value="1"/>
</dbReference>
<dbReference type="InterPro" id="IPR028896">
    <property type="entry name" value="GcvT/YgfZ/DmdA"/>
</dbReference>
<evidence type="ECO:0000259" key="3">
    <source>
        <dbReference type="Pfam" id="PF01571"/>
    </source>
</evidence>
<keyword evidence="6" id="KW-0560">Oxidoreductase</keyword>